<dbReference type="PANTHER" id="PTHR12547">
    <property type="entry name" value="CCCH ZINC FINGER/TIS11-RELATED"/>
    <property type="match status" value="1"/>
</dbReference>
<feature type="domain" description="C3H1-type" evidence="7">
    <location>
        <begin position="121"/>
        <end position="149"/>
    </location>
</feature>
<keyword evidence="9" id="KW-1185">Reference proteome</keyword>
<gene>
    <name evidence="8" type="ORF">RS030_6856</name>
</gene>
<evidence type="ECO:0000256" key="4">
    <source>
        <dbReference type="ARBA" id="ARBA00022833"/>
    </source>
</evidence>
<dbReference type="PANTHER" id="PTHR12547:SF18">
    <property type="entry name" value="PROTEIN TIS11"/>
    <property type="match status" value="1"/>
</dbReference>
<dbReference type="SUPFAM" id="SSF90229">
    <property type="entry name" value="CCCH zinc finger"/>
    <property type="match status" value="3"/>
</dbReference>
<keyword evidence="1 5" id="KW-0479">Metal-binding</keyword>
<dbReference type="InterPro" id="IPR045877">
    <property type="entry name" value="ZFP36-like"/>
</dbReference>
<keyword evidence="3 5" id="KW-0863">Zinc-finger</keyword>
<dbReference type="PROSITE" id="PS50103">
    <property type="entry name" value="ZF_C3H1"/>
    <property type="match status" value="3"/>
</dbReference>
<dbReference type="EMBL" id="JAWDEY010000034">
    <property type="protein sequence ID" value="KAK6588376.1"/>
    <property type="molecule type" value="Genomic_DNA"/>
</dbReference>
<dbReference type="InterPro" id="IPR036855">
    <property type="entry name" value="Znf_CCCH_sf"/>
</dbReference>
<dbReference type="Pfam" id="PF00642">
    <property type="entry name" value="zf-CCCH"/>
    <property type="match status" value="1"/>
</dbReference>
<protein>
    <recommendedName>
        <fullName evidence="7">C3H1-type domain-containing protein</fullName>
    </recommendedName>
</protein>
<sequence length="671" mass="75184">MNIMEVFDRNSYLKHNIDSVHVIPSSSNNDSNNSKYILDVSDDSEETHNQFWKTKLCLMFSKGICRNGSQCKFAHGSEELRTPVNLKKTKLCPFWLSSACDSGENCPFAHGTSELRVTNDYYKTSVCRYWKMGVKCDAGVLCRHAHGETELRRKAHKHLMKKRTDDPCYTYISSAAATAAATMAAVMNEGPNLSGNNITRSDANDSTLFGDNNTISNRLLNIPQIPHKRVYPSLNTSNVPYNICDMGNMSTTSTASSSNSSINAFSNPCSTLSDGITNKIKRNYSHDGIFKNRYELEEGIGLGEVGSMEGSRVGGFRIIGNCFGNGSNDNNNNYNAFQLRNSFSEQNLSNLNSGFFLNRLEPCYCPSSKSGSIINPDICIGDWKLDLDSSCISSKDEYNKTKFLDLKSLENNRGDVDNSSNLRRVGNSSNSLSSNISDNSLNDDYFGTIWDGSVSNIKHLSIQQQNLPIHFNYNSNNINNNQTLNLNQQLLISKLQQLQLQHKQQEENEEKKEKENERVISNEGKKCENKDNETMEKEHYASCKYSEENSDLQKNISVQYNSSNRFLSTGINISKDDNGNETGNGKDQKQFVLGDFLENCPNEFKLVKLDNFGAFEFNSPVLVKLSLLDNKELSSISNGEIPALIIPSDKKLEAARIHFISVKDAQKLKFE</sequence>
<keyword evidence="4 5" id="KW-0862">Zinc</keyword>
<dbReference type="Proteomes" id="UP001311799">
    <property type="component" value="Unassembled WGS sequence"/>
</dbReference>
<evidence type="ECO:0000313" key="8">
    <source>
        <dbReference type="EMBL" id="KAK6588376.1"/>
    </source>
</evidence>
<evidence type="ECO:0000256" key="3">
    <source>
        <dbReference type="ARBA" id="ARBA00022771"/>
    </source>
</evidence>
<dbReference type="GO" id="GO:0003729">
    <property type="term" value="F:mRNA binding"/>
    <property type="evidence" value="ECO:0007669"/>
    <property type="project" value="InterPro"/>
</dbReference>
<feature type="region of interest" description="Disordered" evidence="6">
    <location>
        <begin position="503"/>
        <end position="535"/>
    </location>
</feature>
<dbReference type="AlphaFoldDB" id="A0AAV9Y0Z7"/>
<feature type="region of interest" description="Disordered" evidence="6">
    <location>
        <begin position="415"/>
        <end position="434"/>
    </location>
</feature>
<feature type="compositionally biased region" description="Low complexity" evidence="6">
    <location>
        <begin position="418"/>
        <end position="434"/>
    </location>
</feature>
<feature type="zinc finger region" description="C3H1-type" evidence="5">
    <location>
        <begin position="86"/>
        <end position="113"/>
    </location>
</feature>
<comment type="caution">
    <text evidence="8">The sequence shown here is derived from an EMBL/GenBank/DDBJ whole genome shotgun (WGS) entry which is preliminary data.</text>
</comment>
<organism evidence="8 9">
    <name type="scientific">Cryptosporidium xiaoi</name>
    <dbReference type="NCBI Taxonomy" id="659607"/>
    <lineage>
        <taxon>Eukaryota</taxon>
        <taxon>Sar</taxon>
        <taxon>Alveolata</taxon>
        <taxon>Apicomplexa</taxon>
        <taxon>Conoidasida</taxon>
        <taxon>Coccidia</taxon>
        <taxon>Eucoccidiorida</taxon>
        <taxon>Eimeriorina</taxon>
        <taxon>Cryptosporidiidae</taxon>
        <taxon>Cryptosporidium</taxon>
    </lineage>
</organism>
<evidence type="ECO:0000256" key="5">
    <source>
        <dbReference type="PROSITE-ProRule" id="PRU00723"/>
    </source>
</evidence>
<dbReference type="InterPro" id="IPR000571">
    <property type="entry name" value="Znf_CCCH"/>
</dbReference>
<reference evidence="8 9" key="1">
    <citation type="submission" date="2023-10" db="EMBL/GenBank/DDBJ databases">
        <title>Comparative genomics analysis reveals potential genetic determinants of host preference in Cryptosporidium xiaoi.</title>
        <authorList>
            <person name="Xiao L."/>
            <person name="Li J."/>
        </authorList>
    </citation>
    <scope>NUCLEOTIDE SEQUENCE [LARGE SCALE GENOMIC DNA]</scope>
    <source>
        <strain evidence="8 9">52996</strain>
    </source>
</reference>
<name>A0AAV9Y0Z7_9CRYT</name>
<dbReference type="GO" id="GO:0008270">
    <property type="term" value="F:zinc ion binding"/>
    <property type="evidence" value="ECO:0007669"/>
    <property type="project" value="UniProtKB-KW"/>
</dbReference>
<evidence type="ECO:0000256" key="2">
    <source>
        <dbReference type="ARBA" id="ARBA00022737"/>
    </source>
</evidence>
<keyword evidence="2" id="KW-0677">Repeat</keyword>
<feature type="zinc finger region" description="C3H1-type" evidence="5">
    <location>
        <begin position="121"/>
        <end position="149"/>
    </location>
</feature>
<dbReference type="Gene3D" id="4.10.1000.10">
    <property type="entry name" value="Zinc finger, CCCH-type"/>
    <property type="match status" value="3"/>
</dbReference>
<feature type="domain" description="C3H1-type" evidence="7">
    <location>
        <begin position="86"/>
        <end position="113"/>
    </location>
</feature>
<feature type="domain" description="C3H1-type" evidence="7">
    <location>
        <begin position="51"/>
        <end position="78"/>
    </location>
</feature>
<evidence type="ECO:0000256" key="6">
    <source>
        <dbReference type="SAM" id="MobiDB-lite"/>
    </source>
</evidence>
<accession>A0AAV9Y0Z7</accession>
<evidence type="ECO:0000259" key="7">
    <source>
        <dbReference type="PROSITE" id="PS50103"/>
    </source>
</evidence>
<dbReference type="SMART" id="SM00356">
    <property type="entry name" value="ZnF_C3H1"/>
    <property type="match status" value="3"/>
</dbReference>
<feature type="zinc finger region" description="C3H1-type" evidence="5">
    <location>
        <begin position="51"/>
        <end position="78"/>
    </location>
</feature>
<evidence type="ECO:0000256" key="1">
    <source>
        <dbReference type="ARBA" id="ARBA00022723"/>
    </source>
</evidence>
<proteinExistence type="predicted"/>
<evidence type="ECO:0000313" key="9">
    <source>
        <dbReference type="Proteomes" id="UP001311799"/>
    </source>
</evidence>